<dbReference type="EMBL" id="LJIX01000006">
    <property type="protein sequence ID" value="KQL17649.1"/>
    <property type="molecule type" value="Genomic_DNA"/>
</dbReference>
<dbReference type="AlphaFoldDB" id="A0A0Q3QIP9"/>
<protein>
    <recommendedName>
        <fullName evidence="3">HTH cro/C1-type domain-containing protein</fullName>
    </recommendedName>
</protein>
<gene>
    <name evidence="1" type="ORF">AN957_02820</name>
</gene>
<keyword evidence="2" id="KW-1185">Reference proteome</keyword>
<evidence type="ECO:0000313" key="1">
    <source>
        <dbReference type="EMBL" id="KQL17649.1"/>
    </source>
</evidence>
<dbReference type="PATRIC" id="fig|1637975.4.peg.222"/>
<name>A0A0Q3QIP9_9BACI</name>
<comment type="caution">
    <text evidence="1">The sequence shown here is derived from an EMBL/GenBank/DDBJ whole genome shotgun (WGS) entry which is preliminary data.</text>
</comment>
<sequence length="86" mass="9947">MKIKLRVDVLEKLQEKNGWNDTELAKNMGISRSRLWRAKLPEDHNEYCSPGENLIVGALNAFPEKKFEDLFFLTSVCRVLHNKTTA</sequence>
<dbReference type="Proteomes" id="UP000050996">
    <property type="component" value="Unassembled WGS sequence"/>
</dbReference>
<evidence type="ECO:0008006" key="3">
    <source>
        <dbReference type="Google" id="ProtNLM"/>
    </source>
</evidence>
<proteinExistence type="predicted"/>
<accession>A0A0Q3QIP9</accession>
<evidence type="ECO:0000313" key="2">
    <source>
        <dbReference type="Proteomes" id="UP000050996"/>
    </source>
</evidence>
<organism evidence="1 2">
    <name type="scientific">Cytobacillus solani</name>
    <dbReference type="NCBI Taxonomy" id="1637975"/>
    <lineage>
        <taxon>Bacteria</taxon>
        <taxon>Bacillati</taxon>
        <taxon>Bacillota</taxon>
        <taxon>Bacilli</taxon>
        <taxon>Bacillales</taxon>
        <taxon>Bacillaceae</taxon>
        <taxon>Cytobacillus</taxon>
    </lineage>
</organism>
<dbReference type="STRING" id="1637975.AN957_02820"/>
<reference evidence="1 2" key="1">
    <citation type="submission" date="2015-09" db="EMBL/GenBank/DDBJ databases">
        <title>Genome sequencing project for genomic taxonomy and phylogenomics of Bacillus-like bacteria.</title>
        <authorList>
            <person name="Liu B."/>
            <person name="Wang J."/>
            <person name="Zhu Y."/>
            <person name="Liu G."/>
            <person name="Chen Q."/>
            <person name="Chen Z."/>
            <person name="Lan J."/>
            <person name="Che J."/>
            <person name="Ge C."/>
            <person name="Shi H."/>
            <person name="Pan Z."/>
            <person name="Liu X."/>
        </authorList>
    </citation>
    <scope>NUCLEOTIDE SEQUENCE [LARGE SCALE GENOMIC DNA]</scope>
    <source>
        <strain evidence="1 2">FJAT-18043</strain>
    </source>
</reference>
<dbReference type="RefSeq" id="WP_056682076.1">
    <property type="nucleotide sequence ID" value="NZ_LJIX01000006.1"/>
</dbReference>